<keyword evidence="2" id="KW-1185">Reference proteome</keyword>
<proteinExistence type="predicted"/>
<dbReference type="Proteomes" id="UP001165063">
    <property type="component" value="Unassembled WGS sequence"/>
</dbReference>
<accession>A0A9W6YRJ9</accession>
<gene>
    <name evidence="1" type="ORF">Amon01_000130400</name>
</gene>
<organism evidence="1 2">
    <name type="scientific">Ambrosiozyma monospora</name>
    <name type="common">Yeast</name>
    <name type="synonym">Endomycopsis monosporus</name>
    <dbReference type="NCBI Taxonomy" id="43982"/>
    <lineage>
        <taxon>Eukaryota</taxon>
        <taxon>Fungi</taxon>
        <taxon>Dikarya</taxon>
        <taxon>Ascomycota</taxon>
        <taxon>Saccharomycotina</taxon>
        <taxon>Pichiomycetes</taxon>
        <taxon>Pichiales</taxon>
        <taxon>Pichiaceae</taxon>
        <taxon>Ambrosiozyma</taxon>
    </lineage>
</organism>
<reference evidence="1" key="1">
    <citation type="submission" date="2023-04" db="EMBL/GenBank/DDBJ databases">
        <title>Ambrosiozyma monospora NBRC 1965.</title>
        <authorList>
            <person name="Ichikawa N."/>
            <person name="Sato H."/>
            <person name="Tonouchi N."/>
        </authorList>
    </citation>
    <scope>NUCLEOTIDE SEQUENCE</scope>
    <source>
        <strain evidence="1">NBRC 1965</strain>
    </source>
</reference>
<name>A0A9W6YRJ9_AMBMO</name>
<comment type="caution">
    <text evidence="1">The sequence shown here is derived from an EMBL/GenBank/DDBJ whole genome shotgun (WGS) entry which is preliminary data.</text>
</comment>
<sequence length="240" mass="27520">MSGYASLASSPAGSSSKRVNNLYQTSFFKSLLTLINENKTTAITFLLLFFTGDFLIHGPNSIVGGKLHDLSTSSYLTTTQFTNFTTFVRASNHYYPVSVPSKNVKKMSSIEDRLLHYFPFDEYAEGEKNFLKLNNDNEEIPQHFFDQWKKFRNDDKLKLTLIEKNQHELLAMAKEKLKPTVPEVMEALEALPVELQYEFGKYLLAYFNGGLYANENSIVLRPFRDCLQTNVSTPRDIIHF</sequence>
<dbReference type="EMBL" id="BSXU01000392">
    <property type="protein sequence ID" value="GMG20535.1"/>
    <property type="molecule type" value="Genomic_DNA"/>
</dbReference>
<dbReference type="AlphaFoldDB" id="A0A9W6YRJ9"/>
<protein>
    <submittedName>
        <fullName evidence="1">Unnamed protein product</fullName>
    </submittedName>
</protein>
<evidence type="ECO:0000313" key="1">
    <source>
        <dbReference type="EMBL" id="GMG20535.1"/>
    </source>
</evidence>
<evidence type="ECO:0000313" key="2">
    <source>
        <dbReference type="Proteomes" id="UP001165063"/>
    </source>
</evidence>